<evidence type="ECO:0000256" key="9">
    <source>
        <dbReference type="ARBA" id="ARBA00023237"/>
    </source>
</evidence>
<evidence type="ECO:0000256" key="8">
    <source>
        <dbReference type="ARBA" id="ARBA00023136"/>
    </source>
</evidence>
<dbReference type="GO" id="GO:0015473">
    <property type="term" value="F:fimbrial usher porin activity"/>
    <property type="evidence" value="ECO:0007669"/>
    <property type="project" value="InterPro"/>
</dbReference>
<dbReference type="Pfam" id="PF00577">
    <property type="entry name" value="Usher"/>
    <property type="match status" value="1"/>
</dbReference>
<evidence type="ECO:0000259" key="11">
    <source>
        <dbReference type="Pfam" id="PF13954"/>
    </source>
</evidence>
<dbReference type="Pfam" id="PF13954">
    <property type="entry name" value="PapC_N"/>
    <property type="match status" value="1"/>
</dbReference>
<comment type="similarity">
    <text evidence="2">Belongs to the fimbrial export usher family.</text>
</comment>
<proteinExistence type="inferred from homology"/>
<evidence type="ECO:0000256" key="2">
    <source>
        <dbReference type="ARBA" id="ARBA00008064"/>
    </source>
</evidence>
<keyword evidence="4" id="KW-1134">Transmembrane beta strand</keyword>
<feature type="domain" description="PapC-like C-terminal" evidence="10">
    <location>
        <begin position="748"/>
        <end position="813"/>
    </location>
</feature>
<dbReference type="PANTHER" id="PTHR30451">
    <property type="entry name" value="OUTER MEMBRANE USHER PROTEIN"/>
    <property type="match status" value="1"/>
</dbReference>
<dbReference type="SUPFAM" id="SSF141729">
    <property type="entry name" value="FimD N-terminal domain-like"/>
    <property type="match status" value="1"/>
</dbReference>
<feature type="domain" description="PapC N-terminal" evidence="11">
    <location>
        <begin position="22"/>
        <end position="168"/>
    </location>
</feature>
<name>A0A6N6JZF6_9ENTR</name>
<dbReference type="InterPro" id="IPR042186">
    <property type="entry name" value="FimD_plug_dom"/>
</dbReference>
<dbReference type="EMBL" id="QRDC01000041">
    <property type="protein sequence ID" value="KAA1272075.1"/>
    <property type="molecule type" value="Genomic_DNA"/>
</dbReference>
<dbReference type="InterPro" id="IPR000015">
    <property type="entry name" value="Fimb_usher"/>
</dbReference>
<evidence type="ECO:0000313" key="13">
    <source>
        <dbReference type="Proteomes" id="UP000468420"/>
    </source>
</evidence>
<dbReference type="PANTHER" id="PTHR30451:SF21">
    <property type="entry name" value="FIMBRIAL USHER DOMAIN-CONTAINING PROTEIN YDET-RELATED"/>
    <property type="match status" value="1"/>
</dbReference>
<organism evidence="12 13">
    <name type="scientific">Citrobacter pasteurii</name>
    <dbReference type="NCBI Taxonomy" id="1563222"/>
    <lineage>
        <taxon>Bacteria</taxon>
        <taxon>Pseudomonadati</taxon>
        <taxon>Pseudomonadota</taxon>
        <taxon>Gammaproteobacteria</taxon>
        <taxon>Enterobacterales</taxon>
        <taxon>Enterobacteriaceae</taxon>
        <taxon>Citrobacter</taxon>
    </lineage>
</organism>
<dbReference type="AlphaFoldDB" id="A0A6N6JZF6"/>
<keyword evidence="3" id="KW-0813">Transport</keyword>
<evidence type="ECO:0000256" key="4">
    <source>
        <dbReference type="ARBA" id="ARBA00022452"/>
    </source>
</evidence>
<keyword evidence="5" id="KW-1029">Fimbrium biogenesis</keyword>
<dbReference type="Proteomes" id="UP000468420">
    <property type="component" value="Unassembled WGS sequence"/>
</dbReference>
<keyword evidence="6" id="KW-0812">Transmembrane</keyword>
<comment type="subcellular location">
    <subcellularLocation>
        <location evidence="1">Cell outer membrane</location>
        <topology evidence="1">Multi-pass membrane protein</topology>
    </subcellularLocation>
</comment>
<sequence length="826" mass="90683">MLSTLTLSLMAVIPAADARDEFDINALGFGTPLENSATLQNFIDNNALLPGSWLTSVYFGEDLIDKRVITYTISADKKRLEPQLSVADLRRYGVRTDAVTGLKSLPDDAIVGNIADYIDKASYFIDTGYQTLSLRVPQLYLDQSVRNGISPELWDDGVPATWLSYDYHGGTQHTSYYGDDTSHFMNLTSGANFGPWRLYNNSTWSNSSGWDSINTWLQRAIKSWQSQLYMGQTWSDGELFDSVSFTGVKLETDTDMLPYNLQGFAPTISGIANSDARVTVKQNGYVIYQTWVSAGPFELKDISQVTSGGDLEITVREADGSERSWIQSSSSVPMMLRQGAYRFSFSGGQYRDNNGGDAEEPGFVQGTVIYGLPYGFTIYGGQLASNIYLASLLGMGIDLHQFGSVSFDVTGARSETHKNDNSTEQGLSWRAQYAKSFEPTNTTVSLASYRYSTSSFYTFQETLDQRANYTEDEDDIYSYRRMYNRRSRWQININQSLVQWGSLYINASQQDYWDLDGHERTFSLGYSNSLGQATYSLNYSQTSTPGSETDKQVAFTLSVPLDAWMPNAYASYSINQSRHGPTNHQAGINGTLLEDNNLSYSVTQSYQDEPSLYSGSSSLNYRGAWGEVGGGYNYSDNNSRQYNWSARGSVVAHPHGVTLGQPLYGALAIVHTEGASGIHVLNGSGITTDMFGNAIVPSLRNYRNNRISLNSGTAENVDITRAVVQVVPTDGAVLMATFDTKVGTRVLATLRHRGKPVPFGAIVTQTNDTASEGSIVGDAGEVYLSGINDKATLKAQWGAGDDASCIAQLSIPEESNTIVQTALACE</sequence>
<dbReference type="FunFam" id="2.60.40.3110:FF:000001">
    <property type="entry name" value="Putative fimbrial outer membrane usher"/>
    <property type="match status" value="1"/>
</dbReference>
<dbReference type="InterPro" id="IPR043142">
    <property type="entry name" value="PapC-like_C_sf"/>
</dbReference>
<dbReference type="GO" id="GO:0009279">
    <property type="term" value="C:cell outer membrane"/>
    <property type="evidence" value="ECO:0007669"/>
    <property type="project" value="UniProtKB-SubCell"/>
</dbReference>
<keyword evidence="9" id="KW-0998">Cell outer membrane</keyword>
<evidence type="ECO:0000256" key="7">
    <source>
        <dbReference type="ARBA" id="ARBA00022729"/>
    </source>
</evidence>
<dbReference type="GO" id="GO:0009297">
    <property type="term" value="P:pilus assembly"/>
    <property type="evidence" value="ECO:0007669"/>
    <property type="project" value="InterPro"/>
</dbReference>
<dbReference type="InterPro" id="IPR037224">
    <property type="entry name" value="PapC_N_sf"/>
</dbReference>
<dbReference type="Gene3D" id="2.60.40.2610">
    <property type="entry name" value="Outer membrane usher protein FimD, plug domain"/>
    <property type="match status" value="1"/>
</dbReference>
<dbReference type="InterPro" id="IPR025885">
    <property type="entry name" value="PapC_N"/>
</dbReference>
<keyword evidence="7" id="KW-0732">Signal</keyword>
<reference evidence="12 13" key="1">
    <citation type="submission" date="2018-08" db="EMBL/GenBank/DDBJ databases">
        <title>Complete genomic analysis of a Citrobacter pasteurii isolated from cockles (Cerastoderma edule) containing a new chromosomic qnrB allele.</title>
        <authorList>
            <person name="Rodrigues A."/>
            <person name="Baptista T."/>
            <person name="Quesada A."/>
            <person name="Campos M.J."/>
        </authorList>
    </citation>
    <scope>NUCLEOTIDE SEQUENCE [LARGE SCALE GENOMIC DNA]</scope>
    <source>
        <strain evidence="12 13">BA18</strain>
    </source>
</reference>
<evidence type="ECO:0000256" key="5">
    <source>
        <dbReference type="ARBA" id="ARBA00022558"/>
    </source>
</evidence>
<dbReference type="Gene3D" id="3.10.20.410">
    <property type="match status" value="1"/>
</dbReference>
<accession>A0A6N6JZF6</accession>
<evidence type="ECO:0000256" key="1">
    <source>
        <dbReference type="ARBA" id="ARBA00004571"/>
    </source>
</evidence>
<keyword evidence="8" id="KW-0472">Membrane</keyword>
<comment type="caution">
    <text evidence="12">The sequence shown here is derived from an EMBL/GenBank/DDBJ whole genome shotgun (WGS) entry which is preliminary data.</text>
</comment>
<dbReference type="Pfam" id="PF13953">
    <property type="entry name" value="PapC_C"/>
    <property type="match status" value="1"/>
</dbReference>
<dbReference type="InterPro" id="IPR025949">
    <property type="entry name" value="PapC-like_C"/>
</dbReference>
<dbReference type="Gene3D" id="2.60.40.3110">
    <property type="match status" value="1"/>
</dbReference>
<evidence type="ECO:0000313" key="12">
    <source>
        <dbReference type="EMBL" id="KAA1272075.1"/>
    </source>
</evidence>
<evidence type="ECO:0000256" key="6">
    <source>
        <dbReference type="ARBA" id="ARBA00022692"/>
    </source>
</evidence>
<protein>
    <submittedName>
        <fullName evidence="12">Fimbrial biogenesis outer membrane usher protein</fullName>
    </submittedName>
</protein>
<evidence type="ECO:0000259" key="10">
    <source>
        <dbReference type="Pfam" id="PF13953"/>
    </source>
</evidence>
<dbReference type="Gene3D" id="2.60.40.2070">
    <property type="match status" value="1"/>
</dbReference>
<gene>
    <name evidence="12" type="ORF">DXF85_24235</name>
</gene>
<evidence type="ECO:0000256" key="3">
    <source>
        <dbReference type="ARBA" id="ARBA00022448"/>
    </source>
</evidence>